<dbReference type="EMBL" id="BORB01000017">
    <property type="protein sequence ID" value="GIN57998.1"/>
    <property type="molecule type" value="Genomic_DNA"/>
</dbReference>
<evidence type="ECO:0000313" key="1">
    <source>
        <dbReference type="EMBL" id="GIN57998.1"/>
    </source>
</evidence>
<protein>
    <submittedName>
        <fullName evidence="1">Uncharacterized protein</fullName>
    </submittedName>
</protein>
<accession>A0ABQ4KJ57</accession>
<comment type="caution">
    <text evidence="1">The sequence shown here is derived from an EMBL/GenBank/DDBJ whole genome shotgun (WGS) entry which is preliminary data.</text>
</comment>
<proteinExistence type="predicted"/>
<dbReference type="Proteomes" id="UP000679950">
    <property type="component" value="Unassembled WGS sequence"/>
</dbReference>
<reference evidence="1 2" key="1">
    <citation type="submission" date="2021-03" db="EMBL/GenBank/DDBJ databases">
        <title>Antimicrobial resistance genes in bacteria isolated from Japanese honey, and their potential for conferring macrolide and lincosamide resistance in the American foulbrood pathogen Paenibacillus larvae.</title>
        <authorList>
            <person name="Okamoto M."/>
            <person name="Kumagai M."/>
            <person name="Kanamori H."/>
            <person name="Takamatsu D."/>
        </authorList>
    </citation>
    <scope>NUCLEOTIDE SEQUENCE [LARGE SCALE GENOMIC DNA]</scope>
    <source>
        <strain evidence="1 2">J8TS2</strain>
    </source>
</reference>
<organism evidence="1 2">
    <name type="scientific">Lederbergia ruris</name>
    <dbReference type="NCBI Taxonomy" id="217495"/>
    <lineage>
        <taxon>Bacteria</taxon>
        <taxon>Bacillati</taxon>
        <taxon>Bacillota</taxon>
        <taxon>Bacilli</taxon>
        <taxon>Bacillales</taxon>
        <taxon>Bacillaceae</taxon>
        <taxon>Lederbergia</taxon>
    </lineage>
</organism>
<gene>
    <name evidence="1" type="ORF">J8TS2_23170</name>
</gene>
<name>A0ABQ4KJ57_9BACI</name>
<evidence type="ECO:0000313" key="2">
    <source>
        <dbReference type="Proteomes" id="UP000679950"/>
    </source>
</evidence>
<dbReference type="RefSeq" id="WP_212966380.1">
    <property type="nucleotide sequence ID" value="NZ_BORB01000017.1"/>
</dbReference>
<sequence>MTAEIVVMNTGGIALASDSAVTIRERKVYNSADKLFRFSGNHTIAVMIYGSASMFHVPWETLIKVYENTLDSHAFDTVKEYMEDFLRFLNENQYNQFMSEINEERYIENTLYANITHLYHQLSDINKSLYSEFGELSLQDEIQAIYIQQAEEFLNNRIQTLEEKAFPNGFNESDYERLFEKYEKRIEELIHGEFEHQLYIEDWLEGIKYIMVQSLVKEFSDNYSGIVFAGYGDKEIYPSVHVLIVDGKINHKTKYFTRKKTINHSTHAVILPFAQRDMIRSFLDGVHEDVEDFISIVLKSEFHSITDRLIDRLKDHFHEEVMVEEVEDEMAEAFKHVYNRYQKKLSSYKREKFIDPILDVVESLPAKELAHIAESLLNITSLKRKFSIAMETVGGPIDVAVITKGDGFTWVKKK</sequence>
<keyword evidence="2" id="KW-1185">Reference proteome</keyword>